<sequence>MSSSTISGIVKSDHIAVNELYKNYIMSQGDIKKQERLSIQFRQELTKHSTAEETILYPAFEQYLGPEGKKIADQDRNEHETVKKLLHLLGTTPVSNPQHRIIFSELMTNLNAHIRSEEKNNLSKFESAITVDLSASLAQAFEQAKLSVAV</sequence>
<protein>
    <recommendedName>
        <fullName evidence="1">Hemerythrin-like domain-containing protein</fullName>
    </recommendedName>
</protein>
<dbReference type="Pfam" id="PF01814">
    <property type="entry name" value="Hemerythrin"/>
    <property type="match status" value="1"/>
</dbReference>
<dbReference type="EMBL" id="CAJOBE010004018">
    <property type="protein sequence ID" value="CAF3912139.1"/>
    <property type="molecule type" value="Genomic_DNA"/>
</dbReference>
<dbReference type="Proteomes" id="UP000663874">
    <property type="component" value="Unassembled WGS sequence"/>
</dbReference>
<evidence type="ECO:0000313" key="3">
    <source>
        <dbReference type="EMBL" id="CAF1140228.1"/>
    </source>
</evidence>
<dbReference type="InterPro" id="IPR012312">
    <property type="entry name" value="Hemerythrin-like"/>
</dbReference>
<dbReference type="PANTHER" id="PTHR35585">
    <property type="entry name" value="HHE DOMAIN PROTEIN (AFU_ORTHOLOGUE AFUA_4G00730)"/>
    <property type="match status" value="1"/>
</dbReference>
<reference evidence="2" key="1">
    <citation type="submission" date="2021-02" db="EMBL/GenBank/DDBJ databases">
        <authorList>
            <person name="Nowell W R."/>
        </authorList>
    </citation>
    <scope>NUCLEOTIDE SEQUENCE</scope>
</reference>
<proteinExistence type="predicted"/>
<gene>
    <name evidence="4" type="ORF">FNK824_LOCUS21152</name>
    <name evidence="2" type="ORF">RFH988_LOCUS17095</name>
    <name evidence="3" type="ORF">SEV965_LOCUS17892</name>
</gene>
<feature type="domain" description="Hemerythrin-like" evidence="1">
    <location>
        <begin position="8"/>
        <end position="120"/>
    </location>
</feature>
<comment type="caution">
    <text evidence="2">The sequence shown here is derived from an EMBL/GenBank/DDBJ whole genome shotgun (WGS) entry which is preliminary data.</text>
</comment>
<dbReference type="Proteomes" id="UP000663882">
    <property type="component" value="Unassembled WGS sequence"/>
</dbReference>
<name>A0A814KZ85_9BILA</name>
<organism evidence="2 5">
    <name type="scientific">Rotaria sordida</name>
    <dbReference type="NCBI Taxonomy" id="392033"/>
    <lineage>
        <taxon>Eukaryota</taxon>
        <taxon>Metazoa</taxon>
        <taxon>Spiralia</taxon>
        <taxon>Gnathifera</taxon>
        <taxon>Rotifera</taxon>
        <taxon>Eurotatoria</taxon>
        <taxon>Bdelloidea</taxon>
        <taxon>Philodinida</taxon>
        <taxon>Philodinidae</taxon>
        <taxon>Rotaria</taxon>
    </lineage>
</organism>
<dbReference type="AlphaFoldDB" id="A0A814KZ85"/>
<dbReference type="Gene3D" id="1.20.120.520">
    <property type="entry name" value="nmb1532 protein domain like"/>
    <property type="match status" value="1"/>
</dbReference>
<dbReference type="Proteomes" id="UP000663889">
    <property type="component" value="Unassembled WGS sequence"/>
</dbReference>
<evidence type="ECO:0000259" key="1">
    <source>
        <dbReference type="Pfam" id="PF01814"/>
    </source>
</evidence>
<evidence type="ECO:0000313" key="2">
    <source>
        <dbReference type="EMBL" id="CAF1057953.1"/>
    </source>
</evidence>
<dbReference type="EMBL" id="CAJNOU010001041">
    <property type="protein sequence ID" value="CAF1140228.1"/>
    <property type="molecule type" value="Genomic_DNA"/>
</dbReference>
<evidence type="ECO:0000313" key="4">
    <source>
        <dbReference type="EMBL" id="CAF3912139.1"/>
    </source>
</evidence>
<dbReference type="EMBL" id="CAJNOO010000900">
    <property type="protein sequence ID" value="CAF1057953.1"/>
    <property type="molecule type" value="Genomic_DNA"/>
</dbReference>
<dbReference type="PANTHER" id="PTHR35585:SF1">
    <property type="entry name" value="HHE DOMAIN PROTEIN (AFU_ORTHOLOGUE AFUA_4G00730)"/>
    <property type="match status" value="1"/>
</dbReference>
<accession>A0A814KZ85</accession>
<dbReference type="OrthoDB" id="9983919at2759"/>
<evidence type="ECO:0000313" key="5">
    <source>
        <dbReference type="Proteomes" id="UP000663882"/>
    </source>
</evidence>